<evidence type="ECO:0000256" key="1">
    <source>
        <dbReference type="SAM" id="Phobius"/>
    </source>
</evidence>
<evidence type="ECO:0008006" key="4">
    <source>
        <dbReference type="Google" id="ProtNLM"/>
    </source>
</evidence>
<proteinExistence type="predicted"/>
<keyword evidence="1" id="KW-1133">Transmembrane helix</keyword>
<reference evidence="2 3" key="1">
    <citation type="submission" date="2019-02" db="EMBL/GenBank/DDBJ databases">
        <title>Planctomycetal bacteria perform biofilm scaping via a novel small molecule.</title>
        <authorList>
            <person name="Jeske O."/>
            <person name="Boedeker C."/>
            <person name="Wiegand S."/>
            <person name="Breitling P."/>
            <person name="Kallscheuer N."/>
            <person name="Jogler M."/>
            <person name="Rohde M."/>
            <person name="Petersen J."/>
            <person name="Medema M.H."/>
            <person name="Surup F."/>
            <person name="Jogler C."/>
        </authorList>
    </citation>
    <scope>NUCLEOTIDE SEQUENCE [LARGE SCALE GENOMIC DNA]</scope>
    <source>
        <strain evidence="2 3">Mal15</strain>
    </source>
</reference>
<accession>A0A5B9MIM7</accession>
<feature type="transmembrane region" description="Helical" evidence="1">
    <location>
        <begin position="99"/>
        <end position="118"/>
    </location>
</feature>
<evidence type="ECO:0000313" key="3">
    <source>
        <dbReference type="Proteomes" id="UP000321353"/>
    </source>
</evidence>
<protein>
    <recommendedName>
        <fullName evidence="4">VanZ like family protein</fullName>
    </recommendedName>
</protein>
<keyword evidence="1" id="KW-0812">Transmembrane</keyword>
<feature type="transmembrane region" description="Helical" evidence="1">
    <location>
        <begin position="67"/>
        <end position="87"/>
    </location>
</feature>
<dbReference type="AlphaFoldDB" id="A0A5B9MIM7"/>
<dbReference type="KEGG" id="smam:Mal15_51350"/>
<organism evidence="2 3">
    <name type="scientific">Stieleria maiorica</name>
    <dbReference type="NCBI Taxonomy" id="2795974"/>
    <lineage>
        <taxon>Bacteria</taxon>
        <taxon>Pseudomonadati</taxon>
        <taxon>Planctomycetota</taxon>
        <taxon>Planctomycetia</taxon>
        <taxon>Pirellulales</taxon>
        <taxon>Pirellulaceae</taxon>
        <taxon>Stieleria</taxon>
    </lineage>
</organism>
<dbReference type="EMBL" id="CP036264">
    <property type="protein sequence ID" value="QEG01059.1"/>
    <property type="molecule type" value="Genomic_DNA"/>
</dbReference>
<name>A0A5B9MIM7_9BACT</name>
<feature type="transmembrane region" description="Helical" evidence="1">
    <location>
        <begin position="130"/>
        <end position="149"/>
    </location>
</feature>
<gene>
    <name evidence="2" type="ORF">Mal15_51350</name>
</gene>
<sequence length="157" mass="17534">MAATKQMLSSIDTSPMKADAFGRWRTATALGWLTVTLLVSAYAIVKPGTSAADLVFLPNRFASWLDLYFNFRTFLMAIGVCGVPALLWASTENRLRRRILLAIVLVILLALEVMQRWIPTRGFSWQDVIYTIGGVVASELFILGGRRFYALASRSRN</sequence>
<keyword evidence="3" id="KW-1185">Reference proteome</keyword>
<dbReference type="Proteomes" id="UP000321353">
    <property type="component" value="Chromosome"/>
</dbReference>
<evidence type="ECO:0000313" key="2">
    <source>
        <dbReference type="EMBL" id="QEG01059.1"/>
    </source>
</evidence>
<keyword evidence="1" id="KW-0472">Membrane</keyword>